<gene>
    <name evidence="1" type="ORF">Pc22g01370</name>
    <name evidence="1" type="ORF">PCH_Pc22g01370</name>
</gene>
<protein>
    <submittedName>
        <fullName evidence="1">Uncharacterized protein</fullName>
    </submittedName>
</protein>
<keyword evidence="2" id="KW-1185">Reference proteome</keyword>
<accession>B6HP33</accession>
<evidence type="ECO:0000313" key="2">
    <source>
        <dbReference type="Proteomes" id="UP000000724"/>
    </source>
</evidence>
<dbReference type="OrthoDB" id="4369953at2759"/>
<reference evidence="1 2" key="1">
    <citation type="journal article" date="2008" name="Nat. Biotechnol.">
        <title>Genome sequencing and analysis of the filamentous fungus Penicillium chrysogenum.</title>
        <authorList>
            <person name="van den Berg M.A."/>
            <person name="Albang R."/>
            <person name="Albermann K."/>
            <person name="Badger J.H."/>
            <person name="Daran J.-M."/>
            <person name="Driessen A.J.M."/>
            <person name="Garcia-Estrada C."/>
            <person name="Fedorova N.D."/>
            <person name="Harris D.M."/>
            <person name="Heijne W.H.M."/>
            <person name="Joardar V.S."/>
            <person name="Kiel J.A.K.W."/>
            <person name="Kovalchuk A."/>
            <person name="Martin J.F."/>
            <person name="Nierman W.C."/>
            <person name="Nijland J.G."/>
            <person name="Pronk J.T."/>
            <person name="Roubos J.A."/>
            <person name="van der Klei I.J."/>
            <person name="van Peij N.N.M.E."/>
            <person name="Veenhuis M."/>
            <person name="von Doehren H."/>
            <person name="Wagner C."/>
            <person name="Wortman J.R."/>
            <person name="Bovenberg R.A.L."/>
        </authorList>
    </citation>
    <scope>NUCLEOTIDE SEQUENCE [LARGE SCALE GENOMIC DNA]</scope>
    <source>
        <strain evidence="2">ATCC 28089 / DSM 1075 / NRRL 1951 / Wisconsin 54-1255</strain>
    </source>
</reference>
<dbReference type="VEuPathDB" id="FungiDB:PCH_Pc22g01370"/>
<dbReference type="EMBL" id="AM920437">
    <property type="protein sequence ID" value="CAP97425.1"/>
    <property type="molecule type" value="Genomic_DNA"/>
</dbReference>
<proteinExistence type="predicted"/>
<dbReference type="Proteomes" id="UP000000724">
    <property type="component" value="Contig Pc00c22"/>
</dbReference>
<sequence length="141" mass="15978">ENHAGILERLGTHDLRQGAARDVAHLPLAKPAINSEKEDFWTLRAINKPVRDLRAQSRAEVPFIPERLQPQEVSSFMIQNGMDIGCLYQRSVTRYRIHQLRRGQWADQQKNSEILGVAYPTNSAGKGRNIDPTLQSIDPIL</sequence>
<dbReference type="AlphaFoldDB" id="B6HP33"/>
<organism evidence="1 2">
    <name type="scientific">Penicillium rubens (strain ATCC 28089 / DSM 1075 / NRRL 1951 / Wisconsin 54-1255)</name>
    <name type="common">Penicillium chrysogenum</name>
    <dbReference type="NCBI Taxonomy" id="500485"/>
    <lineage>
        <taxon>Eukaryota</taxon>
        <taxon>Fungi</taxon>
        <taxon>Dikarya</taxon>
        <taxon>Ascomycota</taxon>
        <taxon>Pezizomycotina</taxon>
        <taxon>Eurotiomycetes</taxon>
        <taxon>Eurotiomycetidae</taxon>
        <taxon>Eurotiales</taxon>
        <taxon>Aspergillaceae</taxon>
        <taxon>Penicillium</taxon>
        <taxon>Penicillium chrysogenum species complex</taxon>
    </lineage>
</organism>
<dbReference type="HOGENOM" id="CLU_1829994_0_0_1"/>
<evidence type="ECO:0000313" key="1">
    <source>
        <dbReference type="EMBL" id="CAP97425.1"/>
    </source>
</evidence>
<name>B6HP33_PENRW</name>